<dbReference type="RefSeq" id="WP_184028438.1">
    <property type="nucleotide sequence ID" value="NZ_JACIJJ010000003.1"/>
</dbReference>
<dbReference type="SUPFAM" id="SSF68912">
    <property type="entry name" value="Rho N-terminal domain-like"/>
    <property type="match status" value="1"/>
</dbReference>
<feature type="region of interest" description="Disordered" evidence="1">
    <location>
        <begin position="1"/>
        <end position="31"/>
    </location>
</feature>
<proteinExistence type="predicted"/>
<dbReference type="EMBL" id="JACIJJ010000003">
    <property type="protein sequence ID" value="MBB5698976.1"/>
    <property type="molecule type" value="Genomic_DNA"/>
</dbReference>
<dbReference type="Pfam" id="PF07498">
    <property type="entry name" value="Rho_N"/>
    <property type="match status" value="1"/>
</dbReference>
<dbReference type="Pfam" id="PF23855">
    <property type="entry name" value="DUF7218"/>
    <property type="match status" value="1"/>
</dbReference>
<dbReference type="GO" id="GO:0006353">
    <property type="term" value="P:DNA-templated transcription termination"/>
    <property type="evidence" value="ECO:0007669"/>
    <property type="project" value="InterPro"/>
</dbReference>
<organism evidence="3 4">
    <name type="scientific">Sphingomonas yantingensis</name>
    <dbReference type="NCBI Taxonomy" id="1241761"/>
    <lineage>
        <taxon>Bacteria</taxon>
        <taxon>Pseudomonadati</taxon>
        <taxon>Pseudomonadota</taxon>
        <taxon>Alphaproteobacteria</taxon>
        <taxon>Sphingomonadales</taxon>
        <taxon>Sphingomonadaceae</taxon>
        <taxon>Sphingomonas</taxon>
    </lineage>
</organism>
<dbReference type="Proteomes" id="UP000557739">
    <property type="component" value="Unassembled WGS sequence"/>
</dbReference>
<reference evidence="3 4" key="1">
    <citation type="submission" date="2020-08" db="EMBL/GenBank/DDBJ databases">
        <title>Genomic Encyclopedia of Type Strains, Phase IV (KMG-IV): sequencing the most valuable type-strain genomes for metagenomic binning, comparative biology and taxonomic classification.</title>
        <authorList>
            <person name="Goeker M."/>
        </authorList>
    </citation>
    <scope>NUCLEOTIDE SEQUENCE [LARGE SCALE GENOMIC DNA]</scope>
    <source>
        <strain evidence="3 4">DSM 27244</strain>
    </source>
</reference>
<keyword evidence="4" id="KW-1185">Reference proteome</keyword>
<dbReference type="Gene3D" id="1.10.720.10">
    <property type="match status" value="1"/>
</dbReference>
<dbReference type="InterPro" id="IPR055642">
    <property type="entry name" value="DUF7218"/>
</dbReference>
<accession>A0A7W9AR92</accession>
<evidence type="ECO:0000259" key="2">
    <source>
        <dbReference type="Pfam" id="PF07498"/>
    </source>
</evidence>
<gene>
    <name evidence="3" type="ORF">FHR19_002331</name>
</gene>
<dbReference type="AlphaFoldDB" id="A0A7W9AR92"/>
<feature type="domain" description="Rho termination factor-like N-terminal" evidence="2">
    <location>
        <begin position="50"/>
        <end position="83"/>
    </location>
</feature>
<evidence type="ECO:0000256" key="1">
    <source>
        <dbReference type="SAM" id="MobiDB-lite"/>
    </source>
</evidence>
<dbReference type="InterPro" id="IPR036269">
    <property type="entry name" value="Rho_N_sf"/>
</dbReference>
<sequence>MAAKKAADHGNSVKDDKVYEDLRRGGASKEKAARIANAKAAGTLKHQSTELEDRSKADLYAEAKKIGIEGRSSMTKAELVKAIRNH</sequence>
<dbReference type="InterPro" id="IPR011112">
    <property type="entry name" value="Rho-like_N"/>
</dbReference>
<protein>
    <recommendedName>
        <fullName evidence="2">Rho termination factor-like N-terminal domain-containing protein</fullName>
    </recommendedName>
</protein>
<name>A0A7W9AR92_9SPHN</name>
<comment type="caution">
    <text evidence="3">The sequence shown here is derived from an EMBL/GenBank/DDBJ whole genome shotgun (WGS) entry which is preliminary data.</text>
</comment>
<evidence type="ECO:0000313" key="3">
    <source>
        <dbReference type="EMBL" id="MBB5698976.1"/>
    </source>
</evidence>
<evidence type="ECO:0000313" key="4">
    <source>
        <dbReference type="Proteomes" id="UP000557739"/>
    </source>
</evidence>